<dbReference type="NCBIfam" id="TIGR04359">
    <property type="entry name" value="TrbK_RP4"/>
    <property type="match status" value="1"/>
</dbReference>
<comment type="caution">
    <text evidence="1">The sequence shown here is derived from an EMBL/GenBank/DDBJ whole genome shotgun (WGS) entry which is preliminary data.</text>
</comment>
<dbReference type="InterPro" id="IPR027584">
    <property type="entry name" value="TrbK_RP4"/>
</dbReference>
<evidence type="ECO:0000313" key="1">
    <source>
        <dbReference type="EMBL" id="KLV11126.1"/>
    </source>
</evidence>
<accession>A0A0J1HHM1</accession>
<proteinExistence type="predicted"/>
<dbReference type="OrthoDB" id="8480303at2"/>
<evidence type="ECO:0008006" key="3">
    <source>
        <dbReference type="Google" id="ProtNLM"/>
    </source>
</evidence>
<name>A0A0J1HHM1_9GAMM</name>
<gene>
    <name evidence="1" type="ORF">ABT57_04345</name>
</gene>
<organism evidence="1 2">
    <name type="scientific">Photobacterium ganghwense</name>
    <dbReference type="NCBI Taxonomy" id="320778"/>
    <lineage>
        <taxon>Bacteria</taxon>
        <taxon>Pseudomonadati</taxon>
        <taxon>Pseudomonadota</taxon>
        <taxon>Gammaproteobacteria</taxon>
        <taxon>Vibrionales</taxon>
        <taxon>Vibrionaceae</taxon>
        <taxon>Photobacterium</taxon>
    </lineage>
</organism>
<dbReference type="STRING" id="320778.ABT57_04345"/>
<dbReference type="EMBL" id="LDOU01000004">
    <property type="protein sequence ID" value="KLV11126.1"/>
    <property type="molecule type" value="Genomic_DNA"/>
</dbReference>
<keyword evidence="2" id="KW-1185">Reference proteome</keyword>
<evidence type="ECO:0000313" key="2">
    <source>
        <dbReference type="Proteomes" id="UP000035909"/>
    </source>
</evidence>
<dbReference type="PROSITE" id="PS51257">
    <property type="entry name" value="PROKAR_LIPOPROTEIN"/>
    <property type="match status" value="1"/>
</dbReference>
<dbReference type="Proteomes" id="UP000035909">
    <property type="component" value="Unassembled WGS sequence"/>
</dbReference>
<dbReference type="RefSeq" id="WP_045324611.1">
    <property type="nucleotide sequence ID" value="NZ_LDOU01000004.1"/>
</dbReference>
<reference evidence="1 2" key="1">
    <citation type="submission" date="2015-05" db="EMBL/GenBank/DDBJ databases">
        <title>Photobacterium galathea sp. nov.</title>
        <authorList>
            <person name="Machado H."/>
            <person name="Gram L."/>
        </authorList>
    </citation>
    <scope>NUCLEOTIDE SEQUENCE [LARGE SCALE GENOMIC DNA]</scope>
    <source>
        <strain evidence="1 2">DSM 22954</strain>
    </source>
</reference>
<dbReference type="AlphaFoldDB" id="A0A0J1HHM1"/>
<dbReference type="PATRIC" id="fig|320778.3.peg.932"/>
<protein>
    <recommendedName>
        <fullName evidence="3">Entry exclusion lipoprotein TrbK</fullName>
    </recommendedName>
</protein>
<sequence length="78" mass="8745">MKKSIFPILAVVTVLLIGCEDITPEANKVTCTGEAYRQALSEIKSAAKRQVFSSECESFRKAQQMGKWEFNPSPEDDF</sequence>